<proteinExistence type="predicted"/>
<protein>
    <submittedName>
        <fullName evidence="1">Uncharacterized protein</fullName>
    </submittedName>
</protein>
<accession>A0A9D5B9M6</accession>
<name>A0A9D5B9M6_PEA</name>
<keyword evidence="2" id="KW-1185">Reference proteome</keyword>
<dbReference type="AlphaFoldDB" id="A0A9D5B9M6"/>
<gene>
    <name evidence="1" type="ORF">KIW84_022196</name>
</gene>
<dbReference type="Gramene" id="Psat02G0219600-T1">
    <property type="protein sequence ID" value="KAI5435680.1"/>
    <property type="gene ID" value="KIW84_022196"/>
</dbReference>
<evidence type="ECO:0000313" key="1">
    <source>
        <dbReference type="EMBL" id="KAI5435680.1"/>
    </source>
</evidence>
<dbReference type="Proteomes" id="UP001058974">
    <property type="component" value="Chromosome 2"/>
</dbReference>
<organism evidence="1 2">
    <name type="scientific">Pisum sativum</name>
    <name type="common">Garden pea</name>
    <name type="synonym">Lathyrus oleraceus</name>
    <dbReference type="NCBI Taxonomy" id="3888"/>
    <lineage>
        <taxon>Eukaryota</taxon>
        <taxon>Viridiplantae</taxon>
        <taxon>Streptophyta</taxon>
        <taxon>Embryophyta</taxon>
        <taxon>Tracheophyta</taxon>
        <taxon>Spermatophyta</taxon>
        <taxon>Magnoliopsida</taxon>
        <taxon>eudicotyledons</taxon>
        <taxon>Gunneridae</taxon>
        <taxon>Pentapetalae</taxon>
        <taxon>rosids</taxon>
        <taxon>fabids</taxon>
        <taxon>Fabales</taxon>
        <taxon>Fabaceae</taxon>
        <taxon>Papilionoideae</taxon>
        <taxon>50 kb inversion clade</taxon>
        <taxon>NPAAA clade</taxon>
        <taxon>Hologalegina</taxon>
        <taxon>IRL clade</taxon>
        <taxon>Fabeae</taxon>
        <taxon>Lathyrus</taxon>
    </lineage>
</organism>
<sequence>MPPMSSTAVVKAGLNALRNTIGEKNFPKEVIYHTIKQTKPLTVPGFDGMPAFFYQNNWEASALICTEIKRLQICADVFLWKNKKISAGALGTPPHIPLVHLPEEPFLQFASALRIEINRGFSALRFNWKKQHWREGVGFLSKKIERLHDVL</sequence>
<evidence type="ECO:0000313" key="2">
    <source>
        <dbReference type="Proteomes" id="UP001058974"/>
    </source>
</evidence>
<dbReference type="EMBL" id="JAMSHJ010000002">
    <property type="protein sequence ID" value="KAI5435680.1"/>
    <property type="molecule type" value="Genomic_DNA"/>
</dbReference>
<comment type="caution">
    <text evidence="1">The sequence shown here is derived from an EMBL/GenBank/DDBJ whole genome shotgun (WGS) entry which is preliminary data.</text>
</comment>
<reference evidence="1 2" key="1">
    <citation type="journal article" date="2022" name="Nat. Genet.">
        <title>Improved pea reference genome and pan-genome highlight genomic features and evolutionary characteristics.</title>
        <authorList>
            <person name="Yang T."/>
            <person name="Liu R."/>
            <person name="Luo Y."/>
            <person name="Hu S."/>
            <person name="Wang D."/>
            <person name="Wang C."/>
            <person name="Pandey M.K."/>
            <person name="Ge S."/>
            <person name="Xu Q."/>
            <person name="Li N."/>
            <person name="Li G."/>
            <person name="Huang Y."/>
            <person name="Saxena R.K."/>
            <person name="Ji Y."/>
            <person name="Li M."/>
            <person name="Yan X."/>
            <person name="He Y."/>
            <person name="Liu Y."/>
            <person name="Wang X."/>
            <person name="Xiang C."/>
            <person name="Varshney R.K."/>
            <person name="Ding H."/>
            <person name="Gao S."/>
            <person name="Zong X."/>
        </authorList>
    </citation>
    <scope>NUCLEOTIDE SEQUENCE [LARGE SCALE GENOMIC DNA]</scope>
    <source>
        <strain evidence="1 2">cv. Zhongwan 6</strain>
    </source>
</reference>